<protein>
    <submittedName>
        <fullName evidence="2">Nucleotidyltransferase family protein</fullName>
    </submittedName>
</protein>
<name>A0ABP4IC43_9PSEU</name>
<gene>
    <name evidence="2" type="ORF">GCM10009613_21960</name>
</gene>
<dbReference type="InterPro" id="IPR025877">
    <property type="entry name" value="MobA-like_NTP_Trfase"/>
</dbReference>
<dbReference type="Proteomes" id="UP001501414">
    <property type="component" value="Unassembled WGS sequence"/>
</dbReference>
<dbReference type="PANTHER" id="PTHR43777:SF1">
    <property type="entry name" value="MOLYBDENUM COFACTOR CYTIDYLYLTRANSFERASE"/>
    <property type="match status" value="1"/>
</dbReference>
<evidence type="ECO:0000313" key="2">
    <source>
        <dbReference type="EMBL" id="GAA1387043.1"/>
    </source>
</evidence>
<comment type="caution">
    <text evidence="2">The sequence shown here is derived from an EMBL/GenBank/DDBJ whole genome shotgun (WGS) entry which is preliminary data.</text>
</comment>
<evidence type="ECO:0000259" key="1">
    <source>
        <dbReference type="Pfam" id="PF12804"/>
    </source>
</evidence>
<sequence length="194" mass="19438">MGTPKALVRLHGEPLAVRAVKALQAGGCGPVTVVLGARADDVTDVLRAAGLGTAGSDVGVVVAEDWDEGMGASLRRGLGSLTHLPGTGAALVHLVDLPGVGPEAIRRVAEGAGHASLRRAAYDGVPGHPVLLGRDHWSGVVGSSAGDAGARGYLAGHPALELVECADIAVPDDVDTPAQLRRLAGVSPATGVRR</sequence>
<dbReference type="Gene3D" id="3.90.550.10">
    <property type="entry name" value="Spore Coat Polysaccharide Biosynthesis Protein SpsA, Chain A"/>
    <property type="match status" value="1"/>
</dbReference>
<reference evidence="3" key="1">
    <citation type="journal article" date="2019" name="Int. J. Syst. Evol. Microbiol.">
        <title>The Global Catalogue of Microorganisms (GCM) 10K type strain sequencing project: providing services to taxonomists for standard genome sequencing and annotation.</title>
        <authorList>
            <consortium name="The Broad Institute Genomics Platform"/>
            <consortium name="The Broad Institute Genome Sequencing Center for Infectious Disease"/>
            <person name="Wu L."/>
            <person name="Ma J."/>
        </authorList>
    </citation>
    <scope>NUCLEOTIDE SEQUENCE [LARGE SCALE GENOMIC DNA]</scope>
    <source>
        <strain evidence="3">JCM 11896</strain>
    </source>
</reference>
<dbReference type="Pfam" id="PF12804">
    <property type="entry name" value="NTP_transf_3"/>
    <property type="match status" value="1"/>
</dbReference>
<dbReference type="CDD" id="cd04182">
    <property type="entry name" value="GT_2_like_f"/>
    <property type="match status" value="1"/>
</dbReference>
<evidence type="ECO:0000313" key="3">
    <source>
        <dbReference type="Proteomes" id="UP001501414"/>
    </source>
</evidence>
<feature type="domain" description="MobA-like NTP transferase" evidence="1">
    <location>
        <begin position="1"/>
        <end position="157"/>
    </location>
</feature>
<keyword evidence="3" id="KW-1185">Reference proteome</keyword>
<dbReference type="SUPFAM" id="SSF53448">
    <property type="entry name" value="Nucleotide-diphospho-sugar transferases"/>
    <property type="match status" value="1"/>
</dbReference>
<organism evidence="2 3">
    <name type="scientific">Pseudonocardia kongjuensis</name>
    <dbReference type="NCBI Taxonomy" id="102227"/>
    <lineage>
        <taxon>Bacteria</taxon>
        <taxon>Bacillati</taxon>
        <taxon>Actinomycetota</taxon>
        <taxon>Actinomycetes</taxon>
        <taxon>Pseudonocardiales</taxon>
        <taxon>Pseudonocardiaceae</taxon>
        <taxon>Pseudonocardia</taxon>
    </lineage>
</organism>
<dbReference type="EMBL" id="BAAAJK010000007">
    <property type="protein sequence ID" value="GAA1387043.1"/>
    <property type="molecule type" value="Genomic_DNA"/>
</dbReference>
<accession>A0ABP4IC43</accession>
<dbReference type="InterPro" id="IPR029044">
    <property type="entry name" value="Nucleotide-diphossugar_trans"/>
</dbReference>
<proteinExistence type="predicted"/>
<dbReference type="PANTHER" id="PTHR43777">
    <property type="entry name" value="MOLYBDENUM COFACTOR CYTIDYLYLTRANSFERASE"/>
    <property type="match status" value="1"/>
</dbReference>